<dbReference type="EMBL" id="JBBWWR010000019">
    <property type="protein sequence ID" value="KAK8941583.1"/>
    <property type="molecule type" value="Genomic_DNA"/>
</dbReference>
<organism evidence="1 2">
    <name type="scientific">Platanthera guangdongensis</name>
    <dbReference type="NCBI Taxonomy" id="2320717"/>
    <lineage>
        <taxon>Eukaryota</taxon>
        <taxon>Viridiplantae</taxon>
        <taxon>Streptophyta</taxon>
        <taxon>Embryophyta</taxon>
        <taxon>Tracheophyta</taxon>
        <taxon>Spermatophyta</taxon>
        <taxon>Magnoliopsida</taxon>
        <taxon>Liliopsida</taxon>
        <taxon>Asparagales</taxon>
        <taxon>Orchidaceae</taxon>
        <taxon>Orchidoideae</taxon>
        <taxon>Orchideae</taxon>
        <taxon>Orchidinae</taxon>
        <taxon>Platanthera</taxon>
    </lineage>
</organism>
<comment type="caution">
    <text evidence="1">The sequence shown here is derived from an EMBL/GenBank/DDBJ whole genome shotgun (WGS) entry which is preliminary data.</text>
</comment>
<evidence type="ECO:0000313" key="2">
    <source>
        <dbReference type="Proteomes" id="UP001412067"/>
    </source>
</evidence>
<gene>
    <name evidence="1" type="ORF">KSP40_PGU020161</name>
</gene>
<accession>A0ABR2LI72</accession>
<keyword evidence="2" id="KW-1185">Reference proteome</keyword>
<name>A0ABR2LI72_9ASPA</name>
<dbReference type="Proteomes" id="UP001412067">
    <property type="component" value="Unassembled WGS sequence"/>
</dbReference>
<evidence type="ECO:0000313" key="1">
    <source>
        <dbReference type="EMBL" id="KAK8941583.1"/>
    </source>
</evidence>
<sequence length="117" mass="12830">MGRAWGGRDFADNTPQGELMSIKCMEGIVDVACLTANGLGRINFRANCALSQRNSVYFCYKFSRRTSMLRASISRQDVDKKIGKLVIIAQHLPVGIAMGLSKSFARNDGEVLNLESA</sequence>
<reference evidence="1 2" key="1">
    <citation type="journal article" date="2022" name="Nat. Plants">
        <title>Genomes of leafy and leafless Platanthera orchids illuminate the evolution of mycoheterotrophy.</title>
        <authorList>
            <person name="Li M.H."/>
            <person name="Liu K.W."/>
            <person name="Li Z."/>
            <person name="Lu H.C."/>
            <person name="Ye Q.L."/>
            <person name="Zhang D."/>
            <person name="Wang J.Y."/>
            <person name="Li Y.F."/>
            <person name="Zhong Z.M."/>
            <person name="Liu X."/>
            <person name="Yu X."/>
            <person name="Liu D.K."/>
            <person name="Tu X.D."/>
            <person name="Liu B."/>
            <person name="Hao Y."/>
            <person name="Liao X.Y."/>
            <person name="Jiang Y.T."/>
            <person name="Sun W.H."/>
            <person name="Chen J."/>
            <person name="Chen Y.Q."/>
            <person name="Ai Y."/>
            <person name="Zhai J.W."/>
            <person name="Wu S.S."/>
            <person name="Zhou Z."/>
            <person name="Hsiao Y.Y."/>
            <person name="Wu W.L."/>
            <person name="Chen Y.Y."/>
            <person name="Lin Y.F."/>
            <person name="Hsu J.L."/>
            <person name="Li C.Y."/>
            <person name="Wang Z.W."/>
            <person name="Zhao X."/>
            <person name="Zhong W.Y."/>
            <person name="Ma X.K."/>
            <person name="Ma L."/>
            <person name="Huang J."/>
            <person name="Chen G.Z."/>
            <person name="Huang M.Z."/>
            <person name="Huang L."/>
            <person name="Peng D.H."/>
            <person name="Luo Y.B."/>
            <person name="Zou S.Q."/>
            <person name="Chen S.P."/>
            <person name="Lan S."/>
            <person name="Tsai W.C."/>
            <person name="Van de Peer Y."/>
            <person name="Liu Z.J."/>
        </authorList>
    </citation>
    <scope>NUCLEOTIDE SEQUENCE [LARGE SCALE GENOMIC DNA]</scope>
    <source>
        <strain evidence="1">Lor288</strain>
    </source>
</reference>
<protein>
    <submittedName>
        <fullName evidence="1">Uncharacterized protein</fullName>
    </submittedName>
</protein>
<proteinExistence type="predicted"/>